<dbReference type="InterPro" id="IPR036866">
    <property type="entry name" value="RibonucZ/Hydroxyglut_hydro"/>
</dbReference>
<reference evidence="1" key="2">
    <citation type="submission" date="2021-04" db="EMBL/GenBank/DDBJ databases">
        <authorList>
            <person name="Gilroy R."/>
        </authorList>
    </citation>
    <scope>NUCLEOTIDE SEQUENCE</scope>
    <source>
        <strain evidence="1">CHK183-5548</strain>
    </source>
</reference>
<comment type="caution">
    <text evidence="1">The sequence shown here is derived from an EMBL/GenBank/DDBJ whole genome shotgun (WGS) entry which is preliminary data.</text>
</comment>
<evidence type="ECO:0000313" key="1">
    <source>
        <dbReference type="EMBL" id="HJC47816.1"/>
    </source>
</evidence>
<dbReference type="Gene3D" id="3.60.15.10">
    <property type="entry name" value="Ribonuclease Z/Hydroxyacylglutathione hydrolase-like"/>
    <property type="match status" value="1"/>
</dbReference>
<feature type="non-terminal residue" evidence="1">
    <location>
        <position position="1"/>
    </location>
</feature>
<protein>
    <recommendedName>
        <fullName evidence="3">Metallo-beta-lactamase domain-containing protein</fullName>
    </recommendedName>
</protein>
<dbReference type="EMBL" id="DWWL01000046">
    <property type="protein sequence ID" value="HJC47816.1"/>
    <property type="molecule type" value="Genomic_DNA"/>
</dbReference>
<evidence type="ECO:0000313" key="2">
    <source>
        <dbReference type="Proteomes" id="UP000823883"/>
    </source>
</evidence>
<name>A0A9D2PD31_9FIRM</name>
<evidence type="ECO:0008006" key="3">
    <source>
        <dbReference type="Google" id="ProtNLM"/>
    </source>
</evidence>
<reference evidence="1" key="1">
    <citation type="journal article" date="2021" name="PeerJ">
        <title>Extensive microbial diversity within the chicken gut microbiome revealed by metagenomics and culture.</title>
        <authorList>
            <person name="Gilroy R."/>
            <person name="Ravi A."/>
            <person name="Getino M."/>
            <person name="Pursley I."/>
            <person name="Horton D.L."/>
            <person name="Alikhan N.F."/>
            <person name="Baker D."/>
            <person name="Gharbi K."/>
            <person name="Hall N."/>
            <person name="Watson M."/>
            <person name="Adriaenssens E.M."/>
            <person name="Foster-Nyarko E."/>
            <person name="Jarju S."/>
            <person name="Secka A."/>
            <person name="Antonio M."/>
            <person name="Oren A."/>
            <person name="Chaudhuri R.R."/>
            <person name="La Ragione R."/>
            <person name="Hildebrand F."/>
            <person name="Pallen M.J."/>
        </authorList>
    </citation>
    <scope>NUCLEOTIDE SEQUENCE</scope>
    <source>
        <strain evidence="1">CHK183-5548</strain>
    </source>
</reference>
<proteinExistence type="predicted"/>
<organism evidence="1 2">
    <name type="scientific">Candidatus Lachnoclostridium pullistercoris</name>
    <dbReference type="NCBI Taxonomy" id="2838632"/>
    <lineage>
        <taxon>Bacteria</taxon>
        <taxon>Bacillati</taxon>
        <taxon>Bacillota</taxon>
        <taxon>Clostridia</taxon>
        <taxon>Lachnospirales</taxon>
        <taxon>Lachnospiraceae</taxon>
    </lineage>
</organism>
<dbReference type="AlphaFoldDB" id="A0A9D2PD31"/>
<dbReference type="SUPFAM" id="SSF56281">
    <property type="entry name" value="Metallo-hydrolase/oxidoreductase"/>
    <property type="match status" value="1"/>
</dbReference>
<gene>
    <name evidence="1" type="ORF">IAA04_07175</name>
</gene>
<sequence>VEADSEEAKLSGKRADYPYVVTNFYDDDKPITMGRFTIKTKLCPGHTPGVTSFFFEDTDEETGRTYKVALHGGLGVNPMMRPEQLAYEGYPESMAHQFIKDCYELAKMPVDIALSSHLNQANILPNIPKDVNDYTVFVADYAWRDVLINRADAVKEFYPDVYPEAKKE</sequence>
<dbReference type="Proteomes" id="UP000823883">
    <property type="component" value="Unassembled WGS sequence"/>
</dbReference>
<accession>A0A9D2PD31</accession>